<name>A0ABQ8MHE9_LABRO</name>
<evidence type="ECO:0000256" key="1">
    <source>
        <dbReference type="ARBA" id="ARBA00010879"/>
    </source>
</evidence>
<evidence type="ECO:0000256" key="2">
    <source>
        <dbReference type="ARBA" id="ARBA00012180"/>
    </source>
</evidence>
<comment type="similarity">
    <text evidence="1">Belongs to the beta type-B retroviral polymerase family. HERV class-II K(HML-2) pol subfamily.</text>
</comment>
<dbReference type="PANTHER" id="PTHR24559">
    <property type="entry name" value="TRANSPOSON TY3-I GAG-POL POLYPROTEIN"/>
    <property type="match status" value="1"/>
</dbReference>
<dbReference type="Gene3D" id="2.40.70.10">
    <property type="entry name" value="Acid Proteases"/>
    <property type="match status" value="1"/>
</dbReference>
<organism evidence="4 5">
    <name type="scientific">Labeo rohita</name>
    <name type="common">Indian major carp</name>
    <name type="synonym">Cyprinus rohita</name>
    <dbReference type="NCBI Taxonomy" id="84645"/>
    <lineage>
        <taxon>Eukaryota</taxon>
        <taxon>Metazoa</taxon>
        <taxon>Chordata</taxon>
        <taxon>Craniata</taxon>
        <taxon>Vertebrata</taxon>
        <taxon>Euteleostomi</taxon>
        <taxon>Actinopterygii</taxon>
        <taxon>Neopterygii</taxon>
        <taxon>Teleostei</taxon>
        <taxon>Ostariophysi</taxon>
        <taxon>Cypriniformes</taxon>
        <taxon>Cyprinidae</taxon>
        <taxon>Labeoninae</taxon>
        <taxon>Labeonini</taxon>
        <taxon>Labeo</taxon>
    </lineage>
</organism>
<feature type="domain" description="Reverse transcriptase" evidence="3">
    <location>
        <begin position="177"/>
        <end position="384"/>
    </location>
</feature>
<evidence type="ECO:0000313" key="5">
    <source>
        <dbReference type="Proteomes" id="UP000830375"/>
    </source>
</evidence>
<dbReference type="InterPro" id="IPR021109">
    <property type="entry name" value="Peptidase_aspartic_dom_sf"/>
</dbReference>
<dbReference type="EMBL" id="JACTAM010000007">
    <property type="protein sequence ID" value="KAI2662297.1"/>
    <property type="molecule type" value="Genomic_DNA"/>
</dbReference>
<dbReference type="CDD" id="cd01647">
    <property type="entry name" value="RT_LTR"/>
    <property type="match status" value="1"/>
</dbReference>
<dbReference type="EC" id="3.1.26.4" evidence="2"/>
<dbReference type="Pfam" id="PF17919">
    <property type="entry name" value="RT_RNaseH_2"/>
    <property type="match status" value="1"/>
</dbReference>
<protein>
    <recommendedName>
        <fullName evidence="2">ribonuclease H</fullName>
        <ecNumber evidence="2">3.1.26.4</ecNumber>
    </recommendedName>
</protein>
<dbReference type="Proteomes" id="UP000830375">
    <property type="component" value="Unassembled WGS sequence"/>
</dbReference>
<dbReference type="InterPro" id="IPR041577">
    <property type="entry name" value="RT_RNaseH_2"/>
</dbReference>
<reference evidence="4 5" key="1">
    <citation type="submission" date="2022-01" db="EMBL/GenBank/DDBJ databases">
        <title>A high-quality chromosome-level genome assembly of rohu carp, Labeo rohita.</title>
        <authorList>
            <person name="Arick M.A. II"/>
            <person name="Hsu C.-Y."/>
            <person name="Magbanua Z."/>
            <person name="Pechanova O."/>
            <person name="Grover C."/>
            <person name="Miller E."/>
            <person name="Thrash A."/>
            <person name="Ezzel L."/>
            <person name="Alam S."/>
            <person name="Benzie J."/>
            <person name="Hamilton M."/>
            <person name="Karsi A."/>
            <person name="Lawrence M.L."/>
            <person name="Peterson D.G."/>
        </authorList>
    </citation>
    <scope>NUCLEOTIDE SEQUENCE [LARGE SCALE GENOMIC DNA]</scope>
    <source>
        <strain evidence="5">BAU-BD-2019</strain>
        <tissue evidence="4">Blood</tissue>
    </source>
</reference>
<evidence type="ECO:0000259" key="3">
    <source>
        <dbReference type="PROSITE" id="PS50878"/>
    </source>
</evidence>
<dbReference type="InterPro" id="IPR053134">
    <property type="entry name" value="RNA-dir_DNA_polymerase"/>
</dbReference>
<dbReference type="InterPro" id="IPR043502">
    <property type="entry name" value="DNA/RNA_pol_sf"/>
</dbReference>
<sequence>MVEKIPSACLLSIRAPEAPQISHWMADLWNRAITEATQCLQLTFHQHQQEETFYLIDSPEYPVILGHPWLRRHNPRIDWSAGTILSWSSTCHLTCLLQSPSAPNSESQESVDLSRVPSSYHQFKVVFSKSRATSLPPHRPYDSAIDLLPGSCPPRGRIFSLSPTKRSAMDTYIKESLAAGIIQASTSPAGTGFFFVGKKDGGLRPCIDYRGLNKIMVRNRYPLPLMATAFELLQGASIFTKLDLRNAYHLVRIQQGDEWKMAFNIPTGHYEYLVMPFGLTNAPAVFQAMINDILRDMLNQFVFVYLDDILIFSRSLEEHEGHVSRVLQRLLENHLYVKPEKCSVSWVYHHSCHVEMDPKKVEAVLNWPIPATVKEVQRFIGFANFYRRFIKNFSSVVAPLTALTKGGGIKIHWGPEAAEAFQYLKRRFTSGPILSIPDPERPFVVEVDASEPSCH</sequence>
<proteinExistence type="inferred from homology"/>
<gene>
    <name evidence="4" type="ORF">H4Q32_001116</name>
</gene>
<dbReference type="Gene3D" id="3.10.10.10">
    <property type="entry name" value="HIV Type 1 Reverse Transcriptase, subunit A, domain 1"/>
    <property type="match status" value="1"/>
</dbReference>
<dbReference type="InterPro" id="IPR000477">
    <property type="entry name" value="RT_dom"/>
</dbReference>
<keyword evidence="5" id="KW-1185">Reference proteome</keyword>
<dbReference type="CDD" id="cd00303">
    <property type="entry name" value="retropepsin_like"/>
    <property type="match status" value="1"/>
</dbReference>
<evidence type="ECO:0000313" key="4">
    <source>
        <dbReference type="EMBL" id="KAI2662297.1"/>
    </source>
</evidence>
<dbReference type="PANTHER" id="PTHR24559:SF440">
    <property type="entry name" value="RIBONUCLEASE H"/>
    <property type="match status" value="1"/>
</dbReference>
<dbReference type="PROSITE" id="PS50878">
    <property type="entry name" value="RT_POL"/>
    <property type="match status" value="1"/>
</dbReference>
<dbReference type="Gene3D" id="3.30.70.270">
    <property type="match status" value="2"/>
</dbReference>
<comment type="caution">
    <text evidence="4">The sequence shown here is derived from an EMBL/GenBank/DDBJ whole genome shotgun (WGS) entry which is preliminary data.</text>
</comment>
<accession>A0ABQ8MHE9</accession>
<dbReference type="InterPro" id="IPR043128">
    <property type="entry name" value="Rev_trsase/Diguanyl_cyclase"/>
</dbReference>
<dbReference type="Pfam" id="PF00078">
    <property type="entry name" value="RVT_1"/>
    <property type="match status" value="1"/>
</dbReference>
<dbReference type="SUPFAM" id="SSF56672">
    <property type="entry name" value="DNA/RNA polymerases"/>
    <property type="match status" value="1"/>
</dbReference>